<gene>
    <name evidence="3" type="ORF">LC1Nh_0706</name>
</gene>
<dbReference type="Gene3D" id="2.60.40.10">
    <property type="entry name" value="Immunoglobulins"/>
    <property type="match status" value="1"/>
</dbReference>
<proteinExistence type="predicted"/>
<dbReference type="EMBL" id="CP040089">
    <property type="protein sequence ID" value="QGA80595.1"/>
    <property type="molecule type" value="Genomic_DNA"/>
</dbReference>
<dbReference type="Proteomes" id="UP000377803">
    <property type="component" value="Chromosome"/>
</dbReference>
<evidence type="ECO:0000256" key="1">
    <source>
        <dbReference type="SAM" id="Phobius"/>
    </source>
</evidence>
<dbReference type="AlphaFoldDB" id="A0A5Q0UI42"/>
<feature type="transmembrane region" description="Helical" evidence="1">
    <location>
        <begin position="345"/>
        <end position="367"/>
    </location>
</feature>
<dbReference type="RefSeq" id="WP_153550335.1">
    <property type="nucleotide sequence ID" value="NZ_CP040089.1"/>
</dbReference>
<evidence type="ECO:0000313" key="4">
    <source>
        <dbReference type="Proteomes" id="UP000377803"/>
    </source>
</evidence>
<name>A0A5Q0UI42_9ARCH</name>
<keyword evidence="1" id="KW-1133">Transmembrane helix</keyword>
<keyword evidence="4" id="KW-1185">Reference proteome</keyword>
<dbReference type="PANTHER" id="PTHR39198">
    <property type="entry name" value="HYPOTHETICAL MEMBRANE PROTEIN, CONSERVED"/>
    <property type="match status" value="1"/>
</dbReference>
<feature type="domain" description="Alpha-galactosidase NEW3" evidence="2">
    <location>
        <begin position="251"/>
        <end position="321"/>
    </location>
</feature>
<organism evidence="3 4">
    <name type="scientific">Candidatus Nanohalobium constans</name>
    <dbReference type="NCBI Taxonomy" id="2565781"/>
    <lineage>
        <taxon>Archaea</taxon>
        <taxon>Candidatus Nanohalarchaeota</taxon>
        <taxon>Candidatus Nanohalobia</taxon>
        <taxon>Candidatus Nanohalobiales</taxon>
        <taxon>Candidatus Nanohalobiaceae</taxon>
        <taxon>Candidatus Nanohalobium</taxon>
    </lineage>
</organism>
<sequence>MTNFKTCGIVFVAILIPMASGISPVSGGEINLFQEEVEIHSGDEVEWTSHEFSYRSVDSHSRDVLTITDSDGVLVEQFSGDSFYELLGEKMRVDEDLYFRINEMDREEDSLDMTVWTSEEAFGSSQINISAPEYIVKQSGDDFKIPLTVENSGGVEEAYDLRAESSELVSTDFVHEGYNVTKLVVEPGEEKEVTADINLDEDLTSGTSIINFSVSDRSSSFEEFRFQVVNSSESERELRMTLDESYLEKSSGETVETTLRVENIGGSTVENVKPSVTTPENWNYTVSPEETENITDGEFKDFELSVSVPSTATSGDYFVDVGLENTEDFDERNVRVNVSDSSGGFGLIGAVLALITILLVLGVYKVFGRR</sequence>
<dbReference type="GeneID" id="42365093"/>
<evidence type="ECO:0000259" key="2">
    <source>
        <dbReference type="Pfam" id="PF10633"/>
    </source>
</evidence>
<reference evidence="4" key="1">
    <citation type="submission" date="2019-05" db="EMBL/GenBank/DDBJ databases">
        <title>Candidatus Nanohalobium constans, a novel model system to study the DPANN nano-sized archaea: genomic and physiological characterization of a nanoarchaeon co-cultured with its chitinotrophic host.</title>
        <authorList>
            <person name="La Cono V."/>
            <person name="Arcadi E."/>
            <person name="Crisafi F."/>
            <person name="Denaro R."/>
            <person name="La Spada G."/>
            <person name="Messina E."/>
            <person name="Smedile F."/>
            <person name="Toshchakov S.V."/>
            <person name="Shevchenko M.A."/>
            <person name="Golyshin P.N."/>
            <person name="Golyshina O.V."/>
            <person name="Ferrer M."/>
            <person name="Rohde M."/>
            <person name="Mushegian A."/>
            <person name="Sorokin D.Y."/>
            <person name="Giuliano L."/>
            <person name="Yakimov M.M."/>
        </authorList>
    </citation>
    <scope>NUCLEOTIDE SEQUENCE [LARGE SCALE GENOMIC DNA]</scope>
    <source>
        <strain evidence="4">LC1Nh</strain>
    </source>
</reference>
<dbReference type="KEGG" id="ncon:LC1Nh_0706"/>
<protein>
    <submittedName>
        <fullName evidence="3">Putative membrane protein</fullName>
    </submittedName>
</protein>
<dbReference type="Pfam" id="PF10633">
    <property type="entry name" value="NPCBM_assoc"/>
    <property type="match status" value="1"/>
</dbReference>
<evidence type="ECO:0000313" key="3">
    <source>
        <dbReference type="EMBL" id="QGA80595.1"/>
    </source>
</evidence>
<accession>A0A5Q0UI42</accession>
<dbReference type="InterPro" id="IPR013783">
    <property type="entry name" value="Ig-like_fold"/>
</dbReference>
<keyword evidence="1" id="KW-0812">Transmembrane</keyword>
<dbReference type="PANTHER" id="PTHR39198:SF1">
    <property type="entry name" value="ALPHA-GALACTOSIDASE NEW3 DOMAIN-CONTAINING PROTEIN"/>
    <property type="match status" value="1"/>
</dbReference>
<dbReference type="InterPro" id="IPR018905">
    <property type="entry name" value="A-galactase_NEW3"/>
</dbReference>
<keyword evidence="1" id="KW-0472">Membrane</keyword>